<comment type="caution">
    <text evidence="1">The sequence shown here is derived from an EMBL/GenBank/DDBJ whole genome shotgun (WGS) entry which is preliminary data.</text>
</comment>
<dbReference type="AlphaFoldDB" id="A0A0F9TFD3"/>
<proteinExistence type="predicted"/>
<organism evidence="1">
    <name type="scientific">marine sediment metagenome</name>
    <dbReference type="NCBI Taxonomy" id="412755"/>
    <lineage>
        <taxon>unclassified sequences</taxon>
        <taxon>metagenomes</taxon>
        <taxon>ecological metagenomes</taxon>
    </lineage>
</organism>
<gene>
    <name evidence="1" type="ORF">LCGC14_0399930</name>
</gene>
<dbReference type="EMBL" id="LAZR01000342">
    <property type="protein sequence ID" value="KKN73542.1"/>
    <property type="molecule type" value="Genomic_DNA"/>
</dbReference>
<accession>A0A0F9TFD3</accession>
<sequence>MTPVTQILDRVTITGADDSVRPRELKSFQEEFPFVEWGILVSQHKTFPDGAPRFPSPEWLWEICGDPNTPFGRELGPGAGLRLSVHLCGRWVREVCKNEWGWLQPETSSPVIGIITMAQRVQLNFHSYIHKITDRAQLAKKLSYVWPRKQVICQVDGANDDIVSNLYDDGANVAGLYDRSGGAGVLPDAWSPPLKGIYSGYAGGLSPKNVEAQLTIINKLVTDPIWIDVESHVRSEDDQQFDLVKVHDFLERVEPWVINLSCFECGDRATCKFAYDQYNTGGDCLAEK</sequence>
<dbReference type="SUPFAM" id="SSF51366">
    <property type="entry name" value="Ribulose-phoshate binding barrel"/>
    <property type="match status" value="1"/>
</dbReference>
<name>A0A0F9TFD3_9ZZZZ</name>
<protein>
    <submittedName>
        <fullName evidence="1">Uncharacterized protein</fullName>
    </submittedName>
</protein>
<evidence type="ECO:0000313" key="1">
    <source>
        <dbReference type="EMBL" id="KKN73542.1"/>
    </source>
</evidence>
<dbReference type="InterPro" id="IPR011060">
    <property type="entry name" value="RibuloseP-bd_barrel"/>
</dbReference>
<reference evidence="1" key="1">
    <citation type="journal article" date="2015" name="Nature">
        <title>Complex archaea that bridge the gap between prokaryotes and eukaryotes.</title>
        <authorList>
            <person name="Spang A."/>
            <person name="Saw J.H."/>
            <person name="Jorgensen S.L."/>
            <person name="Zaremba-Niedzwiedzka K."/>
            <person name="Martijn J."/>
            <person name="Lind A.E."/>
            <person name="van Eijk R."/>
            <person name="Schleper C."/>
            <person name="Guy L."/>
            <person name="Ettema T.J."/>
        </authorList>
    </citation>
    <scope>NUCLEOTIDE SEQUENCE</scope>
</reference>